<keyword evidence="2" id="KW-0472">Membrane</keyword>
<feature type="compositionally biased region" description="Low complexity" evidence="1">
    <location>
        <begin position="92"/>
        <end position="101"/>
    </location>
</feature>
<dbReference type="AlphaFoldDB" id="A0A3E2H917"/>
<name>A0A3E2H917_SCYLI</name>
<dbReference type="OrthoDB" id="10637247at2759"/>
<keyword evidence="4" id="KW-1185">Reference proteome</keyword>
<feature type="region of interest" description="Disordered" evidence="1">
    <location>
        <begin position="88"/>
        <end position="125"/>
    </location>
</feature>
<reference evidence="3 4" key="1">
    <citation type="submission" date="2018-05" db="EMBL/GenBank/DDBJ databases">
        <title>Draft genome sequence of Scytalidium lignicola DSM 105466, a ubiquitous saprotrophic fungus.</title>
        <authorList>
            <person name="Buettner E."/>
            <person name="Gebauer A.M."/>
            <person name="Hofrichter M."/>
            <person name="Liers C."/>
            <person name="Kellner H."/>
        </authorList>
    </citation>
    <scope>NUCLEOTIDE SEQUENCE [LARGE SCALE GENOMIC DNA]</scope>
    <source>
        <strain evidence="3 4">DSM 105466</strain>
    </source>
</reference>
<evidence type="ECO:0000313" key="3">
    <source>
        <dbReference type="EMBL" id="RFU29870.1"/>
    </source>
</evidence>
<protein>
    <recommendedName>
        <fullName evidence="5">Energy transducer TonB</fullName>
    </recommendedName>
</protein>
<evidence type="ECO:0000313" key="4">
    <source>
        <dbReference type="Proteomes" id="UP000258309"/>
    </source>
</evidence>
<feature type="non-terminal residue" evidence="3">
    <location>
        <position position="1"/>
    </location>
</feature>
<feature type="non-terminal residue" evidence="3">
    <location>
        <position position="156"/>
    </location>
</feature>
<gene>
    <name evidence="3" type="ORF">B7463_g6455</name>
</gene>
<evidence type="ECO:0008006" key="5">
    <source>
        <dbReference type="Google" id="ProtNLM"/>
    </source>
</evidence>
<organism evidence="3 4">
    <name type="scientific">Scytalidium lignicola</name>
    <name type="common">Hyphomycete</name>
    <dbReference type="NCBI Taxonomy" id="5539"/>
    <lineage>
        <taxon>Eukaryota</taxon>
        <taxon>Fungi</taxon>
        <taxon>Dikarya</taxon>
        <taxon>Ascomycota</taxon>
        <taxon>Pezizomycotina</taxon>
        <taxon>Leotiomycetes</taxon>
        <taxon>Leotiomycetes incertae sedis</taxon>
        <taxon>Scytalidium</taxon>
    </lineage>
</organism>
<feature type="compositionally biased region" description="Pro residues" evidence="1">
    <location>
        <begin position="102"/>
        <end position="118"/>
    </location>
</feature>
<comment type="caution">
    <text evidence="3">The sequence shown here is derived from an EMBL/GenBank/DDBJ whole genome shotgun (WGS) entry which is preliminary data.</text>
</comment>
<keyword evidence="2" id="KW-0812">Transmembrane</keyword>
<feature type="transmembrane region" description="Helical" evidence="2">
    <location>
        <begin position="31"/>
        <end position="49"/>
    </location>
</feature>
<feature type="transmembrane region" description="Helical" evidence="2">
    <location>
        <begin position="61"/>
        <end position="81"/>
    </location>
</feature>
<dbReference type="Proteomes" id="UP000258309">
    <property type="component" value="Unassembled WGS sequence"/>
</dbReference>
<evidence type="ECO:0000256" key="2">
    <source>
        <dbReference type="SAM" id="Phobius"/>
    </source>
</evidence>
<evidence type="ECO:0000256" key="1">
    <source>
        <dbReference type="SAM" id="MobiDB-lite"/>
    </source>
</evidence>
<dbReference type="EMBL" id="NCSJ02000115">
    <property type="protein sequence ID" value="RFU29870.1"/>
    <property type="molecule type" value="Genomic_DNA"/>
</dbReference>
<proteinExistence type="predicted"/>
<sequence>MSTPDLMTTQQRHSNPIITVISNIRFKIQSFIFNPLAQAFLQITALLGLRQMTELYKPRPRHFVAVLVLALIGLFLFTAFMPRTIIHTQDLQQQQQQSQETPSPPPPPPPPPAPPPAAPASQEPVIDEKTWLTLNRILQPSKFPVEAPKPAKAQNI</sequence>
<accession>A0A3E2H917</accession>
<keyword evidence="2" id="KW-1133">Transmembrane helix</keyword>